<dbReference type="GO" id="GO:0000122">
    <property type="term" value="P:negative regulation of transcription by RNA polymerase II"/>
    <property type="evidence" value="ECO:0007669"/>
    <property type="project" value="TreeGrafter"/>
</dbReference>
<dbReference type="eggNOG" id="KOG2186">
    <property type="taxonomic scope" value="Eukaryota"/>
</dbReference>
<dbReference type="RefSeq" id="XP_004507969.1">
    <property type="nucleotide sequence ID" value="XM_004507912.3"/>
</dbReference>
<keyword evidence="2" id="KW-0479">Metal-binding</keyword>
<dbReference type="GO" id="GO:0006364">
    <property type="term" value="P:rRNA processing"/>
    <property type="evidence" value="ECO:0007669"/>
    <property type="project" value="TreeGrafter"/>
</dbReference>
<dbReference type="Pfam" id="PF25879">
    <property type="entry name" value="WHD_LYAR"/>
    <property type="match status" value="1"/>
</dbReference>
<dbReference type="Proteomes" id="UP000087171">
    <property type="component" value="Chromosome Ca7"/>
</dbReference>
<proteinExistence type="predicted"/>
<sequence length="313" mass="34541">MVWFQCEDCGDNLKKPKLPNHFRTCSANKLSCIDCGQMFGRDTVQNHTQCITEAEKYGPKGQGKTLNAAAAKPVKDGKQRPEVDINVGLSERPPWFCSLCNTKATSKQALLLHADGKKHRAKARAFHASQQQPVQTNNSAPDAKSAVEIASNGTTSNDKNVELPKSQESSEQNNLKPGNEDSSENKKRKVEALEGDLIKKCKNSTSVNAENGEVIQGEKAGEKKLKKEEIVAPHCTSAVNSKIKWKKFIKTALKSHPDGILKMKKLRKVVFKALQESGIVVNENELSEALEQQINSSSKFAVENKYVRLVTKD</sequence>
<feature type="region of interest" description="Disordered" evidence="8">
    <location>
        <begin position="121"/>
        <end position="188"/>
    </location>
</feature>
<evidence type="ECO:0000256" key="1">
    <source>
        <dbReference type="ARBA" id="ARBA00004123"/>
    </source>
</evidence>
<organism evidence="10 11">
    <name type="scientific">Cicer arietinum</name>
    <name type="common">Chickpea</name>
    <name type="synonym">Garbanzo</name>
    <dbReference type="NCBI Taxonomy" id="3827"/>
    <lineage>
        <taxon>Eukaryota</taxon>
        <taxon>Viridiplantae</taxon>
        <taxon>Streptophyta</taxon>
        <taxon>Embryophyta</taxon>
        <taxon>Tracheophyta</taxon>
        <taxon>Spermatophyta</taxon>
        <taxon>Magnoliopsida</taxon>
        <taxon>eudicotyledons</taxon>
        <taxon>Gunneridae</taxon>
        <taxon>Pentapetalae</taxon>
        <taxon>rosids</taxon>
        <taxon>fabids</taxon>
        <taxon>Fabales</taxon>
        <taxon>Fabaceae</taxon>
        <taxon>Papilionoideae</taxon>
        <taxon>50 kb inversion clade</taxon>
        <taxon>NPAAA clade</taxon>
        <taxon>Hologalegina</taxon>
        <taxon>IRL clade</taxon>
        <taxon>Cicereae</taxon>
        <taxon>Cicer</taxon>
    </lineage>
</organism>
<dbReference type="GO" id="GO:0003677">
    <property type="term" value="F:DNA binding"/>
    <property type="evidence" value="ECO:0007669"/>
    <property type="project" value="InterPro"/>
</dbReference>
<dbReference type="Gene3D" id="3.30.1490.490">
    <property type="match status" value="1"/>
</dbReference>
<dbReference type="PANTHER" id="PTHR13100">
    <property type="entry name" value="CELL GROWTH-REGULATING NUCLEOLAR PROTEIN LYAR"/>
    <property type="match status" value="1"/>
</dbReference>
<dbReference type="SMART" id="SM00451">
    <property type="entry name" value="ZnF_U1"/>
    <property type="match status" value="1"/>
</dbReference>
<keyword evidence="4 7" id="KW-0863">Zinc-finger</keyword>
<dbReference type="InterPro" id="IPR003604">
    <property type="entry name" value="Matrin/U1-like-C_Znf_C2H2"/>
</dbReference>
<dbReference type="KEGG" id="cam:101502489"/>
<dbReference type="FunFam" id="3.30.1490.490:FF:000001">
    <property type="entry name" value="cell growth-regulating nucleolar protein-like"/>
    <property type="match status" value="1"/>
</dbReference>
<dbReference type="InterPro" id="IPR039999">
    <property type="entry name" value="LYAR"/>
</dbReference>
<evidence type="ECO:0000256" key="3">
    <source>
        <dbReference type="ARBA" id="ARBA00022737"/>
    </source>
</evidence>
<dbReference type="OrthoDB" id="21474at2759"/>
<dbReference type="SUPFAM" id="SSF57667">
    <property type="entry name" value="beta-beta-alpha zinc fingers"/>
    <property type="match status" value="3"/>
</dbReference>
<evidence type="ECO:0000256" key="8">
    <source>
        <dbReference type="SAM" id="MobiDB-lite"/>
    </source>
</evidence>
<dbReference type="FunFam" id="3.30.160.60:FF:001583">
    <property type="entry name" value="UBP1-associated proteins 1C"/>
    <property type="match status" value="1"/>
</dbReference>
<evidence type="ECO:0000256" key="2">
    <source>
        <dbReference type="ARBA" id="ARBA00022723"/>
    </source>
</evidence>
<dbReference type="GO" id="GO:0005730">
    <property type="term" value="C:nucleolus"/>
    <property type="evidence" value="ECO:0007669"/>
    <property type="project" value="TreeGrafter"/>
</dbReference>
<dbReference type="STRING" id="3827.A0A1S2YPM4"/>
<reference evidence="10" key="1">
    <citation type="journal article" date="2013" name="Nat. Biotechnol.">
        <title>Draft genome sequence of chickpea (Cicer arietinum) provides a resource for trait improvement.</title>
        <authorList>
            <person name="Varshney R.K."/>
            <person name="Song C."/>
            <person name="Saxena R.K."/>
            <person name="Azam S."/>
            <person name="Yu S."/>
            <person name="Sharpe A.G."/>
            <person name="Cannon S."/>
            <person name="Baek J."/>
            <person name="Rosen B.D."/>
            <person name="Tar'an B."/>
            <person name="Millan T."/>
            <person name="Zhang X."/>
            <person name="Ramsay L.D."/>
            <person name="Iwata A."/>
            <person name="Wang Y."/>
            <person name="Nelson W."/>
            <person name="Farmer A.D."/>
            <person name="Gaur P.M."/>
            <person name="Soderlund C."/>
            <person name="Penmetsa R.V."/>
            <person name="Xu C."/>
            <person name="Bharti A.K."/>
            <person name="He W."/>
            <person name="Winter P."/>
            <person name="Zhao S."/>
            <person name="Hane J.K."/>
            <person name="Carrasquilla-Garcia N."/>
            <person name="Condie J.A."/>
            <person name="Upadhyaya H.D."/>
            <person name="Luo M.C."/>
            <person name="Thudi M."/>
            <person name="Gowda C.L."/>
            <person name="Singh N.P."/>
            <person name="Lichtenzveig J."/>
            <person name="Gali K.K."/>
            <person name="Rubio J."/>
            <person name="Nadarajan N."/>
            <person name="Dolezel J."/>
            <person name="Bansal K.C."/>
            <person name="Xu X."/>
            <person name="Edwards D."/>
            <person name="Zhang G."/>
            <person name="Kahl G."/>
            <person name="Gil J."/>
            <person name="Singh K.B."/>
            <person name="Datta S.K."/>
            <person name="Jackson S.A."/>
            <person name="Wang J."/>
            <person name="Cook D.R."/>
        </authorList>
    </citation>
    <scope>NUCLEOTIDE SEQUENCE [LARGE SCALE GENOMIC DNA]</scope>
    <source>
        <strain evidence="10">cv. CDC Frontier</strain>
    </source>
</reference>
<name>A0A1S2YPM4_CICAR</name>
<dbReference type="AlphaFoldDB" id="A0A1S2YPM4"/>
<dbReference type="InterPro" id="IPR036236">
    <property type="entry name" value="Znf_C2H2_sf"/>
</dbReference>
<keyword evidence="6" id="KW-0539">Nucleus</keyword>
<evidence type="ECO:0000256" key="7">
    <source>
        <dbReference type="PROSITE-ProRule" id="PRU01145"/>
    </source>
</evidence>
<protein>
    <submittedName>
        <fullName evidence="11">UBP1-associated proteins 1C</fullName>
    </submittedName>
</protein>
<reference evidence="11" key="2">
    <citation type="submission" date="2025-08" db="UniProtKB">
        <authorList>
            <consortium name="RefSeq"/>
        </authorList>
    </citation>
    <scope>IDENTIFICATION</scope>
    <source>
        <tissue evidence="11">Etiolated seedlings</tissue>
    </source>
</reference>
<dbReference type="InterPro" id="IPR058719">
    <property type="entry name" value="WHD_LYAR"/>
</dbReference>
<dbReference type="GO" id="GO:0008270">
    <property type="term" value="F:zinc ion binding"/>
    <property type="evidence" value="ECO:0007669"/>
    <property type="project" value="UniProtKB-KW"/>
</dbReference>
<evidence type="ECO:0000256" key="4">
    <source>
        <dbReference type="ARBA" id="ARBA00022771"/>
    </source>
</evidence>
<dbReference type="Pfam" id="PF12874">
    <property type="entry name" value="zf-met"/>
    <property type="match status" value="1"/>
</dbReference>
<keyword evidence="3" id="KW-0677">Repeat</keyword>
<evidence type="ECO:0000313" key="11">
    <source>
        <dbReference type="RefSeq" id="XP_004507969.1"/>
    </source>
</evidence>
<gene>
    <name evidence="11" type="primary">LOC101502489</name>
</gene>
<evidence type="ECO:0000256" key="6">
    <source>
        <dbReference type="ARBA" id="ARBA00023242"/>
    </source>
</evidence>
<evidence type="ECO:0000256" key="5">
    <source>
        <dbReference type="ARBA" id="ARBA00022833"/>
    </source>
</evidence>
<feature type="compositionally biased region" description="Polar residues" evidence="8">
    <location>
        <begin position="166"/>
        <end position="176"/>
    </location>
</feature>
<comment type="subcellular location">
    <subcellularLocation>
        <location evidence="1">Nucleus</location>
    </subcellularLocation>
</comment>
<dbReference type="PANTHER" id="PTHR13100:SF10">
    <property type="entry name" value="CELL GROWTH-REGULATING NUCLEOLAR PROTEIN"/>
    <property type="match status" value="1"/>
</dbReference>
<dbReference type="Pfam" id="PF08790">
    <property type="entry name" value="zf-LYAR"/>
    <property type="match status" value="1"/>
</dbReference>
<keyword evidence="5" id="KW-0862">Zinc</keyword>
<feature type="domain" description="U1-type" evidence="9">
    <location>
        <begin position="92"/>
        <end position="126"/>
    </location>
</feature>
<accession>A0A1S2YPM4</accession>
<dbReference type="GeneID" id="101502489"/>
<dbReference type="InterPro" id="IPR014898">
    <property type="entry name" value="Znf_C2H2_LYAR"/>
</dbReference>
<evidence type="ECO:0000259" key="9">
    <source>
        <dbReference type="SMART" id="SM00451"/>
    </source>
</evidence>
<dbReference type="PaxDb" id="3827-XP_004507969.1"/>
<feature type="compositionally biased region" description="Polar residues" evidence="8">
    <location>
        <begin position="129"/>
        <end position="140"/>
    </location>
</feature>
<evidence type="ECO:0000313" key="10">
    <source>
        <dbReference type="Proteomes" id="UP000087171"/>
    </source>
</evidence>
<dbReference type="Gene3D" id="3.30.160.60">
    <property type="entry name" value="Classic Zinc Finger"/>
    <property type="match status" value="1"/>
</dbReference>
<dbReference type="PROSITE" id="PS51804">
    <property type="entry name" value="ZF_C2HC_LYAR"/>
    <property type="match status" value="2"/>
</dbReference>
<dbReference type="InterPro" id="IPR013087">
    <property type="entry name" value="Znf_C2H2_type"/>
</dbReference>
<keyword evidence="10" id="KW-1185">Reference proteome</keyword>